<gene>
    <name evidence="2" type="ORF">A11Q_1397</name>
</gene>
<dbReference type="RefSeq" id="WP_015470103.1">
    <property type="nucleotide sequence ID" value="NC_020813.1"/>
</dbReference>
<feature type="transmembrane region" description="Helical" evidence="1">
    <location>
        <begin position="32"/>
        <end position="52"/>
    </location>
</feature>
<dbReference type="OrthoDB" id="5291554at2"/>
<protein>
    <recommendedName>
        <fullName evidence="4">MFS transporter</fullName>
    </recommendedName>
</protein>
<dbReference type="EMBL" id="CP003537">
    <property type="protein sequence ID" value="AGH95613.1"/>
    <property type="molecule type" value="Genomic_DNA"/>
</dbReference>
<keyword evidence="1" id="KW-0812">Transmembrane</keyword>
<feature type="transmembrane region" description="Helical" evidence="1">
    <location>
        <begin position="89"/>
        <end position="105"/>
    </location>
</feature>
<feature type="transmembrane region" description="Helical" evidence="1">
    <location>
        <begin position="191"/>
        <end position="213"/>
    </location>
</feature>
<sequence length="234" mass="26516">MQKQENSFVHILFNILIPVLILNKGHKYGLNAQLSLVIALSFPLFFTLKSLIQARKIDFISLLGLLNVLISGIFTLMTLEGLWFAVKEAAFPLLIGFFVLGSSFTKNPFFQSLFLNPSTFDLQKIDQQLDSEAKKIDFHILMKHLTRWLSLSFLLSAFLNFVLAVRIFTPLPTALTETQKQELLNEQLSQMTLYSLVVILVPSMIFLGVLLFYSFKKIHGLTGLSADDLLLKKS</sequence>
<proteinExistence type="predicted"/>
<dbReference type="STRING" id="1184267.A11Q_1397"/>
<evidence type="ECO:0000313" key="2">
    <source>
        <dbReference type="EMBL" id="AGH95613.1"/>
    </source>
</evidence>
<feature type="transmembrane region" description="Helical" evidence="1">
    <location>
        <begin position="59"/>
        <end position="77"/>
    </location>
</feature>
<reference evidence="2 3" key="1">
    <citation type="journal article" date="2013" name="ISME J.">
        <title>By their genes ye shall know them: genomic signatures of predatory bacteria.</title>
        <authorList>
            <person name="Pasternak Z."/>
            <person name="Pietrokovski S."/>
            <person name="Rotem O."/>
            <person name="Gophna U."/>
            <person name="Lurie-Weinberger M.N."/>
            <person name="Jurkevitch E."/>
        </authorList>
    </citation>
    <scope>NUCLEOTIDE SEQUENCE [LARGE SCALE GENOMIC DNA]</scope>
    <source>
        <strain evidence="2 3">JSS</strain>
    </source>
</reference>
<feature type="transmembrane region" description="Helical" evidence="1">
    <location>
        <begin position="148"/>
        <end position="171"/>
    </location>
</feature>
<evidence type="ECO:0000256" key="1">
    <source>
        <dbReference type="SAM" id="Phobius"/>
    </source>
</evidence>
<dbReference type="PATRIC" id="fig|1184267.3.peg.1415"/>
<keyword evidence="3" id="KW-1185">Reference proteome</keyword>
<dbReference type="AlphaFoldDB" id="M4V8S6"/>
<feature type="transmembrane region" description="Helical" evidence="1">
    <location>
        <begin position="7"/>
        <end position="26"/>
    </location>
</feature>
<name>M4V8S6_9BACT</name>
<dbReference type="HOGENOM" id="CLU_090906_0_0_7"/>
<keyword evidence="1" id="KW-1133">Transmembrane helix</keyword>
<dbReference type="eggNOG" id="ENOG502ZANK">
    <property type="taxonomic scope" value="Bacteria"/>
</dbReference>
<dbReference type="NCBIfam" id="NF041646">
    <property type="entry name" value="VC0807_fam"/>
    <property type="match status" value="1"/>
</dbReference>
<evidence type="ECO:0000313" key="3">
    <source>
        <dbReference type="Proteomes" id="UP000012040"/>
    </source>
</evidence>
<dbReference type="Proteomes" id="UP000012040">
    <property type="component" value="Chromosome"/>
</dbReference>
<dbReference type="KEGG" id="bex:A11Q_1397"/>
<keyword evidence="1" id="KW-0472">Membrane</keyword>
<accession>M4V8S6</accession>
<organism evidence="2 3">
    <name type="scientific">Pseudobdellovibrio exovorus JSS</name>
    <dbReference type="NCBI Taxonomy" id="1184267"/>
    <lineage>
        <taxon>Bacteria</taxon>
        <taxon>Pseudomonadati</taxon>
        <taxon>Bdellovibrionota</taxon>
        <taxon>Bdellovibrionia</taxon>
        <taxon>Bdellovibrionales</taxon>
        <taxon>Pseudobdellovibrionaceae</taxon>
        <taxon>Pseudobdellovibrio</taxon>
    </lineage>
</organism>
<evidence type="ECO:0008006" key="4">
    <source>
        <dbReference type="Google" id="ProtNLM"/>
    </source>
</evidence>